<reference evidence="16" key="1">
    <citation type="submission" date="2025-08" db="UniProtKB">
        <authorList>
            <consortium name="Ensembl"/>
        </authorList>
    </citation>
    <scope>IDENTIFICATION</scope>
</reference>
<feature type="transmembrane region" description="Helical" evidence="14">
    <location>
        <begin position="936"/>
        <end position="956"/>
    </location>
</feature>
<dbReference type="InterPro" id="IPR046800">
    <property type="entry name" value="Plexin_RBD"/>
</dbReference>
<evidence type="ECO:0000256" key="11">
    <source>
        <dbReference type="ARBA" id="ARBA00023180"/>
    </source>
</evidence>
<dbReference type="InterPro" id="IPR014756">
    <property type="entry name" value="Ig_E-set"/>
</dbReference>
<evidence type="ECO:0000313" key="16">
    <source>
        <dbReference type="Ensembl" id="ENSVKKP00000023847.1"/>
    </source>
</evidence>
<evidence type="ECO:0000256" key="12">
    <source>
        <dbReference type="PROSITE-ProRule" id="PRU00352"/>
    </source>
</evidence>
<dbReference type="FunFam" id="1.10.506.10:FF:000035">
    <property type="entry name" value="Plexin b2a"/>
    <property type="match status" value="1"/>
</dbReference>
<keyword evidence="10" id="KW-0675">Receptor</keyword>
<keyword evidence="8 14" id="KW-0472">Membrane</keyword>
<keyword evidence="6" id="KW-0677">Repeat</keyword>
<dbReference type="Pfam" id="PF24317">
    <property type="entry name" value="PSI_Plexin-B"/>
    <property type="match status" value="1"/>
</dbReference>
<evidence type="ECO:0000313" key="17">
    <source>
        <dbReference type="Proteomes" id="UP000694545"/>
    </source>
</evidence>
<dbReference type="Pfam" id="PF01403">
    <property type="entry name" value="Sema"/>
    <property type="match status" value="1"/>
</dbReference>
<evidence type="ECO:0000256" key="4">
    <source>
        <dbReference type="ARBA" id="ARBA00022692"/>
    </source>
</evidence>
<evidence type="ECO:0000256" key="14">
    <source>
        <dbReference type="SAM" id="Phobius"/>
    </source>
</evidence>
<dbReference type="InterPro" id="IPR057533">
    <property type="entry name" value="PSI_Plexin-B"/>
</dbReference>
<dbReference type="GO" id="GO:0005886">
    <property type="term" value="C:plasma membrane"/>
    <property type="evidence" value="ECO:0007669"/>
    <property type="project" value="UniProtKB-SubCell"/>
</dbReference>
<evidence type="ECO:0000256" key="8">
    <source>
        <dbReference type="ARBA" id="ARBA00023136"/>
    </source>
</evidence>
<dbReference type="PROSITE" id="PS51004">
    <property type="entry name" value="SEMA"/>
    <property type="match status" value="1"/>
</dbReference>
<dbReference type="GO" id="GO:0002116">
    <property type="term" value="C:semaphorin receptor complex"/>
    <property type="evidence" value="ECO:0007669"/>
    <property type="project" value="TreeGrafter"/>
</dbReference>
<dbReference type="InterPro" id="IPR008936">
    <property type="entry name" value="Rho_GTPase_activation_prot"/>
</dbReference>
<feature type="coiled-coil region" evidence="13">
    <location>
        <begin position="953"/>
        <end position="980"/>
    </location>
</feature>
<dbReference type="Gene3D" id="1.10.506.10">
    <property type="entry name" value="GTPase Activation - p120gap, domain 1"/>
    <property type="match status" value="1"/>
</dbReference>
<evidence type="ECO:0000256" key="5">
    <source>
        <dbReference type="ARBA" id="ARBA00022729"/>
    </source>
</evidence>
<evidence type="ECO:0000256" key="7">
    <source>
        <dbReference type="ARBA" id="ARBA00022989"/>
    </source>
</evidence>
<keyword evidence="11" id="KW-0325">Glycoprotein</keyword>
<keyword evidence="4 14" id="KW-0812">Transmembrane</keyword>
<protein>
    <submittedName>
        <fullName evidence="16">Plexin B2</fullName>
    </submittedName>
</protein>
<dbReference type="InterPro" id="IPR031148">
    <property type="entry name" value="Plexin"/>
</dbReference>
<dbReference type="Gene3D" id="2.130.10.10">
    <property type="entry name" value="YVTN repeat-like/Quinoprotein amine dehydrogenase"/>
    <property type="match status" value="1"/>
</dbReference>
<comment type="similarity">
    <text evidence="2">Belongs to the plexin family.</text>
</comment>
<dbReference type="SUPFAM" id="SSF101912">
    <property type="entry name" value="Sema domain"/>
    <property type="match status" value="1"/>
</dbReference>
<dbReference type="SUPFAM" id="SSF48350">
    <property type="entry name" value="GTPase activation domain, GAP"/>
    <property type="match status" value="1"/>
</dbReference>
<dbReference type="Ensembl" id="ENSVKKT00000024432.1">
    <property type="protein sequence ID" value="ENSVKKP00000023847.1"/>
    <property type="gene ID" value="ENSVKKG00000015381.1"/>
</dbReference>
<dbReference type="PANTHER" id="PTHR22625">
    <property type="entry name" value="PLEXIN"/>
    <property type="match status" value="1"/>
</dbReference>
<keyword evidence="5" id="KW-0732">Signal</keyword>
<evidence type="ECO:0000256" key="9">
    <source>
        <dbReference type="ARBA" id="ARBA00023157"/>
    </source>
</evidence>
<dbReference type="SMART" id="SM00630">
    <property type="entry name" value="Sema"/>
    <property type="match status" value="1"/>
</dbReference>
<evidence type="ECO:0000259" key="15">
    <source>
        <dbReference type="PROSITE" id="PS51004"/>
    </source>
</evidence>
<dbReference type="CDD" id="cd12792">
    <property type="entry name" value="RasGAP_plexin_B2"/>
    <property type="match status" value="1"/>
</dbReference>
<dbReference type="GO" id="GO:0007162">
    <property type="term" value="P:negative regulation of cell adhesion"/>
    <property type="evidence" value="ECO:0007669"/>
    <property type="project" value="TreeGrafter"/>
</dbReference>
<name>A0A8D2Q766_VARKO</name>
<dbReference type="GO" id="GO:0030334">
    <property type="term" value="P:regulation of cell migration"/>
    <property type="evidence" value="ECO:0007669"/>
    <property type="project" value="TreeGrafter"/>
</dbReference>
<keyword evidence="3" id="KW-1003">Cell membrane</keyword>
<comment type="subcellular location">
    <subcellularLocation>
        <location evidence="1">Cell membrane</location>
        <topology evidence="1">Single-pass type I membrane protein</topology>
    </subcellularLocation>
</comment>
<proteinExistence type="inferred from homology"/>
<dbReference type="GO" id="GO:0050772">
    <property type="term" value="P:positive regulation of axonogenesis"/>
    <property type="evidence" value="ECO:0007669"/>
    <property type="project" value="TreeGrafter"/>
</dbReference>
<keyword evidence="13" id="KW-0175">Coiled coil</keyword>
<dbReference type="Gene3D" id="2.60.40.10">
    <property type="entry name" value="Immunoglobulins"/>
    <property type="match status" value="2"/>
</dbReference>
<keyword evidence="9" id="KW-1015">Disulfide bond</keyword>
<dbReference type="Pfam" id="PF08337">
    <property type="entry name" value="Plexin_cytopl"/>
    <property type="match status" value="1"/>
</dbReference>
<dbReference type="InterPro" id="IPR015943">
    <property type="entry name" value="WD40/YVTN_repeat-like_dom_sf"/>
</dbReference>
<accession>A0A8D2Q766</accession>
<dbReference type="InterPro" id="IPR013548">
    <property type="entry name" value="Plexin_cytoplasmic_RasGAP_dom"/>
</dbReference>
<sequence length="1559" mass="179210">MYFLSLPLRYCTEMAVWIWTLSILSYSCVTCALRSKKADSFVTKTELSHLVVNYDTETVYLGAVNTLYQLEKNLKLRQPMDEVSTGPHLDNKRCTPPIDESQCTEAKMTDNYNKILLLDTQEKKIIVCGSLFRGICSIRELENISNRTYYENGSGEKSFVASNDENVTTVALITSLSKGRMMFVGKGNGPNDNGIIISTRQLFNKDGREIFELYADPTAIKSTYPSASFQQFLYIFEDNKFVYFIFNQNEKIFTVNRTLIGRLCKEDEHYHSYFEMDLECKDETGPYNQSNAVYVAVPGQKPKDNVTSSGQEQNKMIVGLFRRMEKDSLECAICVFSLQEINEKIEENRDKCYMKDGSNVFYKPFRTEELIHRHHDVNNLYKTFPCGSEHLPYPLGSKEGISAKPILKREGINLTAVTFTVENEKTVLFVGTSDGRILKVTYLNPIKRDLVLDRDHDNLYAMTANEVFRFPVQECASSSTCEACIQSRDPYCGWCFKLLLCPYRCYSCASSRWNCQWNWKKHICEDSSLEEDVIKQNMVTYYIIHTYIHFVWLFLKAKHMLHSGSCFSYFYKFSFGPWTGLNLFTMFTVTLYSCSYGRADCSLCLAADPQYECVWCEDRDSCVYKKRCSASTRNCPAPVITEIEPKNGPLSGGILVTIRGSNLGIKAEDVENIMVAGTECIFREEFYSVSTRIVCEVGSVPEQTEGNIEVQINGTLGTSTNEVQFKYQDPEPTGICPQKGPQAGGTALTIRGTNLDTGSIQDVKVYLDNEPCRVTRFGQEIVCITGQNTKEGPVSVTVHHGHSKKIIQNEQFIYSENPTVSKITPEVSIRRLKKNSYCRDVFSFNKLKSCFPFFNLNKAMTMDEARAFVGEEPCNITTLTEKDLYCEPPEEQPPPKRRQKRDTVNNLPEFIVKFGFKEWVLGRVEYTQVSDIPLSLILPLVIIPMVAIIFISIYCYRRKSQQAEREYEKIKSQLEGLEESVRDRCKKEFTDLMIEMEDQTNDINEAGIPVLDYKTYTDRVFFLPSKDGEKDVMITGKLDIPEARRSTVEQALNQFSNLLNSKSFLINFIHTLENQKEFSARAKVYFASLLTVALHGKLEYYTDIMRTLFLELMEQYVVAKNPKLMLRRSETVVERMLSNWMSICLYQYLKDNAGEPLYKLFKAIKHQVEKGPVDAVQMKAKYTLNDTGLLGDDVEYTQLTVNVIVQDEGTESVPVKVLNCDTISQVKEKIIDQVYRNLPYSQWPKPDSVWRPGSTAQILSDLDVTSQKDGRWKRINTLMHYNFTSTVATIPCTQMDTWRHALLEEENKIWHLVRPVDEVDEGKSKRGSMKEKERTKAITEIYLTRLLSVKGTLQQFVDNFFHSVLDSNHVVPPAVKYFFDFLDEQAEKHDIRDEDTIHIWKTNSLPLRFWVNILKNPHFIFDVHVHEVVDASLSVIAQTFMDACTRTEHKLSRDSPSNKLLYAKEISTYKKMVEDYYKGIRQMVQVSDQDMNTHLAEISRAHTDSLNTLVALHQLYQYTNKYYDEIINALEEDQAAQKMQLAFRLQQIAAALEHKVTDL</sequence>
<dbReference type="Proteomes" id="UP000694545">
    <property type="component" value="Unplaced"/>
</dbReference>
<dbReference type="InterPro" id="IPR016201">
    <property type="entry name" value="PSI"/>
</dbReference>
<evidence type="ECO:0000256" key="1">
    <source>
        <dbReference type="ARBA" id="ARBA00004251"/>
    </source>
</evidence>
<dbReference type="PANTHER" id="PTHR22625:SF9">
    <property type="entry name" value="PLEXIN-B2"/>
    <property type="match status" value="1"/>
</dbReference>
<dbReference type="SMART" id="SM00429">
    <property type="entry name" value="IPT"/>
    <property type="match status" value="2"/>
</dbReference>
<dbReference type="InterPro" id="IPR002909">
    <property type="entry name" value="IPT_dom"/>
</dbReference>
<dbReference type="Pfam" id="PF01833">
    <property type="entry name" value="TIG"/>
    <property type="match status" value="2"/>
</dbReference>
<dbReference type="Gene3D" id="3.10.20.90">
    <property type="entry name" value="Phosphatidylinositol 3-kinase Catalytic Subunit, Chain A, domain 1"/>
    <property type="match status" value="1"/>
</dbReference>
<dbReference type="SMART" id="SM00423">
    <property type="entry name" value="PSI"/>
    <property type="match status" value="2"/>
</dbReference>
<dbReference type="InterPro" id="IPR013783">
    <property type="entry name" value="Ig-like_fold"/>
</dbReference>
<feature type="transmembrane region" description="Helical" evidence="14">
    <location>
        <begin position="539"/>
        <end position="557"/>
    </location>
</feature>
<evidence type="ECO:0000256" key="3">
    <source>
        <dbReference type="ARBA" id="ARBA00022475"/>
    </source>
</evidence>
<feature type="transmembrane region" description="Helical" evidence="14">
    <location>
        <begin position="569"/>
        <end position="592"/>
    </location>
</feature>
<dbReference type="GO" id="GO:0017154">
    <property type="term" value="F:semaphorin receptor activity"/>
    <property type="evidence" value="ECO:0007669"/>
    <property type="project" value="InterPro"/>
</dbReference>
<evidence type="ECO:0000256" key="10">
    <source>
        <dbReference type="ARBA" id="ARBA00023170"/>
    </source>
</evidence>
<comment type="caution">
    <text evidence="12">Lacks conserved residue(s) required for the propagation of feature annotation.</text>
</comment>
<evidence type="ECO:0000256" key="2">
    <source>
        <dbReference type="ARBA" id="ARBA00010297"/>
    </source>
</evidence>
<dbReference type="InterPro" id="IPR036352">
    <property type="entry name" value="Semap_dom_sf"/>
</dbReference>
<keyword evidence="7 14" id="KW-1133">Transmembrane helix</keyword>
<dbReference type="GO" id="GO:0008360">
    <property type="term" value="P:regulation of cell shape"/>
    <property type="evidence" value="ECO:0007669"/>
    <property type="project" value="TreeGrafter"/>
</dbReference>
<dbReference type="InterPro" id="IPR001627">
    <property type="entry name" value="Semap_dom"/>
</dbReference>
<dbReference type="FunFam" id="2.60.40.10:FF:000203">
    <property type="entry name" value="Plexin B2"/>
    <property type="match status" value="1"/>
</dbReference>
<organism evidence="16 17">
    <name type="scientific">Varanus komodoensis</name>
    <name type="common">Komodo dragon</name>
    <dbReference type="NCBI Taxonomy" id="61221"/>
    <lineage>
        <taxon>Eukaryota</taxon>
        <taxon>Metazoa</taxon>
        <taxon>Chordata</taxon>
        <taxon>Craniata</taxon>
        <taxon>Vertebrata</taxon>
        <taxon>Euteleostomi</taxon>
        <taxon>Lepidosauria</taxon>
        <taxon>Squamata</taxon>
        <taxon>Bifurcata</taxon>
        <taxon>Unidentata</taxon>
        <taxon>Episquamata</taxon>
        <taxon>Toxicofera</taxon>
        <taxon>Anguimorpha</taxon>
        <taxon>Paleoanguimorpha</taxon>
        <taxon>Varanoidea</taxon>
        <taxon>Varanidae</taxon>
        <taxon>Varanus</taxon>
    </lineage>
</organism>
<keyword evidence="17" id="KW-1185">Reference proteome</keyword>
<dbReference type="Gene3D" id="3.30.1680.10">
    <property type="entry name" value="ligand-binding face of the semaphorins, domain 2"/>
    <property type="match status" value="1"/>
</dbReference>
<evidence type="ECO:0000256" key="6">
    <source>
        <dbReference type="ARBA" id="ARBA00022737"/>
    </source>
</evidence>
<feature type="domain" description="Sema" evidence="15">
    <location>
        <begin position="21"/>
        <end position="503"/>
    </location>
</feature>
<evidence type="ECO:0000256" key="13">
    <source>
        <dbReference type="SAM" id="Coils"/>
    </source>
</evidence>
<reference evidence="16" key="2">
    <citation type="submission" date="2025-09" db="UniProtKB">
        <authorList>
            <consortium name="Ensembl"/>
        </authorList>
    </citation>
    <scope>IDENTIFICATION</scope>
</reference>
<dbReference type="FunFam" id="2.60.40.10:FF:000798">
    <property type="entry name" value="Plexin B2"/>
    <property type="match status" value="1"/>
</dbReference>
<dbReference type="Pfam" id="PF20170">
    <property type="entry name" value="Plexin_RBD"/>
    <property type="match status" value="1"/>
</dbReference>
<dbReference type="SUPFAM" id="SSF81296">
    <property type="entry name" value="E set domains"/>
    <property type="match status" value="2"/>
</dbReference>